<comment type="similarity">
    <text evidence="2 8">Belongs to the glycosyltransferase 92 family.</text>
</comment>
<sequence>MSLYSFLYLPRSVDLSRFKPQNIYFKESVYVDKTRTEIFPLTDDFREYMYIRSAFRVSDEEIRLSVIKDVNNTNSLAYVYGDKQGRVVLECHLPTCPDFFSPPCTVNGYIGRILKLTSDDNDEVLVLKSKTGIVARINVEDVRKPAKHKNPTYPHTLGVCLQPMYYVTDYPMLIQFFEFWLNEGSTKFYFYWESMSPQVKDLIEFYQATSNAEIELIPWSRLPVSPTVTIKQNPNAYWFRLEVFLGIFDCMMRARYNVKYIAQTDLDETIFVNGSQTLIEYMESMNKKHPDLVDVQFLSRRAYINGSNEKISHPFKFSFEPYEAFIADVAVFKKPLYTKMIHRPERDFKVHIHRSQLPELIPGTNKRYKHVDAPPMEASVFHFRKQSGMYSTGKTFNTTSFAAKAEQWLANFENRQLTSQLSETLDWVYSVPKFAHALEICRQKQNKARAQRCHNLLECEVHLDIEKETSLIRANNSWIYV</sequence>
<dbReference type="Proteomes" id="UP000492821">
    <property type="component" value="Unassembled WGS sequence"/>
</dbReference>
<evidence type="ECO:0000256" key="6">
    <source>
        <dbReference type="ARBA" id="ARBA00022989"/>
    </source>
</evidence>
<reference evidence="10" key="2">
    <citation type="submission" date="2020-10" db="UniProtKB">
        <authorList>
            <consortium name="WormBaseParasite"/>
        </authorList>
    </citation>
    <scope>IDENTIFICATION</scope>
</reference>
<keyword evidence="3 8" id="KW-0328">Glycosyltransferase</keyword>
<dbReference type="WBParaSite" id="Pan_g14331.t1">
    <property type="protein sequence ID" value="Pan_g14331.t1"/>
    <property type="gene ID" value="Pan_g14331"/>
</dbReference>
<evidence type="ECO:0000256" key="1">
    <source>
        <dbReference type="ARBA" id="ARBA00004167"/>
    </source>
</evidence>
<comment type="subcellular location">
    <subcellularLocation>
        <location evidence="1">Membrane</location>
        <topology evidence="1">Single-pass membrane protein</topology>
    </subcellularLocation>
</comment>
<evidence type="ECO:0000256" key="5">
    <source>
        <dbReference type="ARBA" id="ARBA00022692"/>
    </source>
</evidence>
<keyword evidence="7" id="KW-0472">Membrane</keyword>
<name>A0A7E4ZS61_PANRE</name>
<keyword evidence="9" id="KW-1185">Reference proteome</keyword>
<dbReference type="GO" id="GO:0016020">
    <property type="term" value="C:membrane"/>
    <property type="evidence" value="ECO:0007669"/>
    <property type="project" value="UniProtKB-SubCell"/>
</dbReference>
<evidence type="ECO:0000313" key="10">
    <source>
        <dbReference type="WBParaSite" id="Pan_g14331.t1"/>
    </source>
</evidence>
<evidence type="ECO:0000256" key="8">
    <source>
        <dbReference type="RuleBase" id="RU366017"/>
    </source>
</evidence>
<dbReference type="GO" id="GO:0005737">
    <property type="term" value="C:cytoplasm"/>
    <property type="evidence" value="ECO:0007669"/>
    <property type="project" value="TreeGrafter"/>
</dbReference>
<dbReference type="EC" id="2.4.1.-" evidence="8"/>
<dbReference type="PANTHER" id="PTHR21461">
    <property type="entry name" value="GLYCOSYLTRANSFERASE FAMILY 92 PROTEIN"/>
    <property type="match status" value="1"/>
</dbReference>
<dbReference type="PANTHER" id="PTHR21461:SF80">
    <property type="entry name" value="GLYCOSYLTRANSFERASE FAMILY 92 PROTEIN"/>
    <property type="match status" value="1"/>
</dbReference>
<organism evidence="9 10">
    <name type="scientific">Panagrellus redivivus</name>
    <name type="common">Microworm</name>
    <dbReference type="NCBI Taxonomy" id="6233"/>
    <lineage>
        <taxon>Eukaryota</taxon>
        <taxon>Metazoa</taxon>
        <taxon>Ecdysozoa</taxon>
        <taxon>Nematoda</taxon>
        <taxon>Chromadorea</taxon>
        <taxon>Rhabditida</taxon>
        <taxon>Tylenchina</taxon>
        <taxon>Panagrolaimomorpha</taxon>
        <taxon>Panagrolaimoidea</taxon>
        <taxon>Panagrolaimidae</taxon>
        <taxon>Panagrellus</taxon>
    </lineage>
</organism>
<keyword evidence="6" id="KW-1133">Transmembrane helix</keyword>
<evidence type="ECO:0000256" key="3">
    <source>
        <dbReference type="ARBA" id="ARBA00022676"/>
    </source>
</evidence>
<evidence type="ECO:0000256" key="4">
    <source>
        <dbReference type="ARBA" id="ARBA00022679"/>
    </source>
</evidence>
<evidence type="ECO:0000256" key="7">
    <source>
        <dbReference type="ARBA" id="ARBA00023136"/>
    </source>
</evidence>
<dbReference type="InterPro" id="IPR008166">
    <property type="entry name" value="Glyco_transf_92"/>
</dbReference>
<dbReference type="Pfam" id="PF01697">
    <property type="entry name" value="Glyco_transf_92"/>
    <property type="match status" value="1"/>
</dbReference>
<reference evidence="9" key="1">
    <citation type="journal article" date="2013" name="Genetics">
        <title>The draft genome and transcriptome of Panagrellus redivivus are shaped by the harsh demands of a free-living lifestyle.</title>
        <authorList>
            <person name="Srinivasan J."/>
            <person name="Dillman A.R."/>
            <person name="Macchietto M.G."/>
            <person name="Heikkinen L."/>
            <person name="Lakso M."/>
            <person name="Fracchia K.M."/>
            <person name="Antoshechkin I."/>
            <person name="Mortazavi A."/>
            <person name="Wong G."/>
            <person name="Sternberg P.W."/>
        </authorList>
    </citation>
    <scope>NUCLEOTIDE SEQUENCE [LARGE SCALE GENOMIC DNA]</scope>
    <source>
        <strain evidence="9">MT8872</strain>
    </source>
</reference>
<keyword evidence="4 8" id="KW-0808">Transferase</keyword>
<dbReference type="GO" id="GO:0016757">
    <property type="term" value="F:glycosyltransferase activity"/>
    <property type="evidence" value="ECO:0007669"/>
    <property type="project" value="UniProtKB-UniRule"/>
</dbReference>
<evidence type="ECO:0000313" key="9">
    <source>
        <dbReference type="Proteomes" id="UP000492821"/>
    </source>
</evidence>
<proteinExistence type="inferred from homology"/>
<protein>
    <recommendedName>
        <fullName evidence="8">Glycosyltransferase family 92 protein</fullName>
        <ecNumber evidence="8">2.4.1.-</ecNumber>
    </recommendedName>
</protein>
<dbReference type="AlphaFoldDB" id="A0A7E4ZS61"/>
<evidence type="ECO:0000256" key="2">
    <source>
        <dbReference type="ARBA" id="ARBA00007647"/>
    </source>
</evidence>
<keyword evidence="5" id="KW-0812">Transmembrane</keyword>
<accession>A0A7E4ZS61</accession>